<evidence type="ECO:0000313" key="3">
    <source>
        <dbReference type="Proteomes" id="UP000317496"/>
    </source>
</evidence>
<dbReference type="EMBL" id="CP041636">
    <property type="protein sequence ID" value="QDO96313.1"/>
    <property type="molecule type" value="Genomic_DNA"/>
</dbReference>
<dbReference type="InterPro" id="IPR029767">
    <property type="entry name" value="WecB-like"/>
</dbReference>
<dbReference type="Pfam" id="PF02350">
    <property type="entry name" value="Epimerase_2"/>
    <property type="match status" value="1"/>
</dbReference>
<organism evidence="2 3">
    <name type="scientific">Ferrovibrio terrae</name>
    <dbReference type="NCBI Taxonomy" id="2594003"/>
    <lineage>
        <taxon>Bacteria</taxon>
        <taxon>Pseudomonadati</taxon>
        <taxon>Pseudomonadota</taxon>
        <taxon>Alphaproteobacteria</taxon>
        <taxon>Rhodospirillales</taxon>
        <taxon>Rhodospirillaceae</taxon>
        <taxon>Ferrovibrio</taxon>
    </lineage>
</organism>
<dbReference type="Proteomes" id="UP000317496">
    <property type="component" value="Chromosome"/>
</dbReference>
<proteinExistence type="predicted"/>
<keyword evidence="2" id="KW-0378">Hydrolase</keyword>
<dbReference type="InterPro" id="IPR020004">
    <property type="entry name" value="UDP-GlcNAc_Epase"/>
</dbReference>
<evidence type="ECO:0000259" key="1">
    <source>
        <dbReference type="Pfam" id="PF02350"/>
    </source>
</evidence>
<dbReference type="PANTHER" id="PTHR43174">
    <property type="entry name" value="UDP-N-ACETYLGLUCOSAMINE 2-EPIMERASE"/>
    <property type="match status" value="1"/>
</dbReference>
<dbReference type="GO" id="GO:0004553">
    <property type="term" value="F:hydrolase activity, hydrolyzing O-glycosyl compounds"/>
    <property type="evidence" value="ECO:0007669"/>
    <property type="project" value="InterPro"/>
</dbReference>
<accession>A0A516GXR4</accession>
<dbReference type="NCBIfam" id="TIGR03568">
    <property type="entry name" value="NeuC_NnaA"/>
    <property type="match status" value="1"/>
</dbReference>
<dbReference type="CDD" id="cd03786">
    <property type="entry name" value="GTB_UDP-GlcNAc_2-Epimerase"/>
    <property type="match status" value="1"/>
</dbReference>
<sequence length="385" mass="42024">MTRKICVVITARGNYAKMKHVMREIKKHPGLELQVILGGSIILEKYGRILETDYVDDFNVDHVIHFLIEGETPLTMAKSAGLAVTEFANAFDNLRPDVVLVIADRYECLAITMAATYMNIPVAHIEGGEVSGSIDESIRHAITKMAHLHFPASEEAAERIVRMGERPEAVYTVGSTSFDVLAEIDLDDLSSVVAYQGIAGAGGTISVEPGKYAIVIQHPVTTEYADNLAHIGETVKAMHSLQIPTFWIWPNMDAGSDGISKGIRVYREKYQPKYAHFFKSLPIELFGPLLKNAACIVGNSSSGIREAAYLGTPCVNIGSRQTGRARGRNVVDVGYDAAEIEQAVRQQMAHGRYESDGLYGDGAASGKIVPVLVSYDFSPQKAICY</sequence>
<evidence type="ECO:0000313" key="2">
    <source>
        <dbReference type="EMBL" id="QDO96313.1"/>
    </source>
</evidence>
<dbReference type="Gene3D" id="3.40.50.2000">
    <property type="entry name" value="Glycogen Phosphorylase B"/>
    <property type="match status" value="2"/>
</dbReference>
<dbReference type="SUPFAM" id="SSF53756">
    <property type="entry name" value="UDP-Glycosyltransferase/glycogen phosphorylase"/>
    <property type="match status" value="1"/>
</dbReference>
<dbReference type="GO" id="GO:0006047">
    <property type="term" value="P:UDP-N-acetylglucosamine metabolic process"/>
    <property type="evidence" value="ECO:0007669"/>
    <property type="project" value="InterPro"/>
</dbReference>
<keyword evidence="3" id="KW-1185">Reference proteome</keyword>
<dbReference type="PANTHER" id="PTHR43174:SF3">
    <property type="entry name" value="UDP-N-ACETYLGLUCOSAMINE 2-EPIMERASE"/>
    <property type="match status" value="1"/>
</dbReference>
<name>A0A516GXR4_9PROT</name>
<dbReference type="InterPro" id="IPR003331">
    <property type="entry name" value="UDP_GlcNAc_Epimerase_2_dom"/>
</dbReference>
<dbReference type="KEGG" id="fer:FNB15_03035"/>
<protein>
    <submittedName>
        <fullName evidence="2">UDP-N-acetylglucosamine 2-epimerase (Hydrolyzing)</fullName>
        <ecNumber evidence="2">3.2.1.183</ecNumber>
    </submittedName>
</protein>
<dbReference type="EC" id="3.2.1.183" evidence="2"/>
<reference evidence="2 3" key="1">
    <citation type="submission" date="2019-07" db="EMBL/GenBank/DDBJ databases">
        <title>Genome sequencing for Ferrovibrio sp. K5.</title>
        <authorList>
            <person name="Park S.-J."/>
        </authorList>
    </citation>
    <scope>NUCLEOTIDE SEQUENCE [LARGE SCALE GENOMIC DNA]</scope>
    <source>
        <strain evidence="2 3">K5</strain>
    </source>
</reference>
<gene>
    <name evidence="2" type="primary">neuC</name>
    <name evidence="2" type="ORF">FNB15_03035</name>
</gene>
<feature type="domain" description="UDP-N-acetylglucosamine 2-epimerase" evidence="1">
    <location>
        <begin position="23"/>
        <end position="372"/>
    </location>
</feature>
<dbReference type="OrthoDB" id="9803238at2"/>
<keyword evidence="2" id="KW-0326">Glycosidase</keyword>
<dbReference type="AlphaFoldDB" id="A0A516GXR4"/>